<evidence type="ECO:0000313" key="4">
    <source>
        <dbReference type="EMBL" id="TVS29795.1"/>
    </source>
</evidence>
<keyword evidence="1" id="KW-1188">Viral release from host cell</keyword>
<dbReference type="RefSeq" id="WP_144772534.1">
    <property type="nucleotide sequence ID" value="NZ_RXIR01000003.1"/>
</dbReference>
<feature type="coiled-coil region" evidence="2">
    <location>
        <begin position="1873"/>
        <end position="1939"/>
    </location>
</feature>
<sequence length="2503" mass="257291">MAGGKIDILVHPDVKDFPNKLESGLRGSLGSAAKLGGAIGAALGGAATVKGIATIGVEFDKQMNTLSAVSQATAPQLQAVEQKARELGRSADLTATSASDAAAAMTELVKGGFDVAQAMDAAKGTLQLASAAQIDAASAATIQSQALQAFGLDASYAATASDVLAGAANASSAEIEGVAQGLQQSGAVANQFGLSIEDNATALAMFANAGIQGSDAGTLLKSALLALTDQGKPAQNAIKELGLTVYDAQGKFVGMEALFGQLSDAQRRMTDEQYQAATATLFGSDAMRLAGVAAREGADGWRETYAAVTRAGQASEVAAAQAQGIPGILEAIQNQAEDTGIAIYDAFSGLAIKGGGELIRFLDSAGPKVEALAGGAARGIEAALPTLERVTGVVATGFGQIADGAGVLATTGVSAVTSFASALAPAGEGALKLSENLGGLTGPLMAAVASLAVGKWQGWGDTLGTGAGKVRDLAVQMSATRGVMASLGQDVSRTGVAFEILGEKSATVKRMGDAYREASGPLREFAAGQRFLAVEAGAAALQSRDLFETVDRMGAQFGRSTIANMASFTGAVKGGFASLVEGAKSAGAGIVSALGGGWNLAIAGAVAGVAVITSSIAKTERSQELLRELQDQAAETGDALYTAMSVGDLTGEIASLNDSLRGLIDTQKELEDTAPGIGGTATSMLRNYWADLMPGGKSGRDVADEWHAQREAAADAKEFSEAIQAAGISAEEAAAAVGGSAAQYDALIGRLDLTTDGGKAAADALNAQRDEYLRMQEIVGSLAPGSVELAEALAKIGDEAASSEDRVSALSKALDNMLGIDPTADEAIAGLHEEIDKVTESAQQAVDATRGFGDTLFGENGKLDLSQSNARDLRESLLGLRESLEEVAVAGEDVGAAYEAQQPALDALAAKYGLTGEQVRDLASQMGLVPELIESTVTVSADEALAGLEEVWGAIQKNQVIAGEPLNLDVANIDETKDKLEDLGYTVEELQRNDDGSGAITITANTQEAIDNVDLLVQSVNALQSEKGITFHSDAPDQIALVQALGIEIESLGNGDYRVTSNTPEQIQLMIDLGMLVKDEKTGKVTITSNLDDVLAKGKELDSRAGKETRERHVVERIERMWKEFAGTSKSTSGTSVGQHYADGAVRTAANGRLSRQEAQIAPGGSWLLWAEDETDGESFIPHALSKRGRATQILAETAGIFGLSLVDENGQPVLRDSSEVGPLDTQQFADGGVRGTGVFTSPTGGGAAADGAVTPVGMDARGVLAGVDAVEETLAPLEQERTVTITADTTGATAGTAAVTAAVAKVPATGQVTLTASTDQATTALGTVATQAGEIDATVAEPTVTADTGTTLDDLDTVRGTLEDISGVTATPEAELTTGQLEESAAAATETLDTLAGQTPTPEADLENSPLLGMVAQSEDELARLGGSKATSVADVNNASALTNIQGVITELNKMPVERVIKIVAHSDLAGFASGGKVGKLATGGRLPTTGPGTDRTDGILGVGDDGQATAWVNAGEWVINRRSSDEYDSVLRAINAGTFPKNLPGYVAGGRVGQVSPEQLLAFAGGAAVLGQQAARSLEGAPYVWGGVNWGDCSGAMSGLARLAVGMDAFGGRFATMSQQAALAEMGFRPGLGPDKASFNVGWFNGGPWGGHTAGTIGGTNVEMGGGRGNGQIGGPAAGARNPQFTDHAHLPLGVLVAFDYFRNIAGVSRSYQAAPAPTMEATGGMGVGTGGMGLGPGGLGVASTSTSGITLTNGATLSWDEAKLYDTGGLWASGTIGVNMSGRNERVLTGAENDLYEGAMRGYPGLIAAMEKVAVKLGGAATELERAALGLETTGDNLTYLVGAGNAGTLIRGVDMSNFGGEWVRHAKVVQEAEADMLKVRREIADENDTLAQRERDLAEAKKELADAENGQYEESLSIQRKLEDKERALADARAEGKPEKIADAERDLARAREDAVVEAGKSEEKRAEAIQKATENVAKKEEALADAQGEAATQAARLEQAERAVIAARFKAIQELATQVGGALESAFSGMSDLFDVLSKQAKIMEETRQRVAAERIERQKADLELQRSRLDAVIAEQDILRVRAAGAIAIADAEAALGAARDAAALKGRTGVDAMSEALDRARVTGKFTVEDIAESVIANSAEVRAAQHAVEEAKAKAAKDELDAVYKQRKAALDMAQATLTQQKAVALLDVSTRQLQAQAARLGGLTAQGVSRAATGWGGAATIGGGLGKLAGGAMGALAGFATGGPLGALIGGGVGLISGLFDIIRGARDVAQNKDEMKQSWDGMSTADKLITGLGLASGAAVGIGGGVASQQYGPEFAGQAALIGAEIAKQSAGYAGHAITSDLERINSLAEEERQRIALEVAKAQAQIDQDRLKTDMEYAMKSVMADANIEIEQLLGKIAQADTTKQADALASAAIVAAERRDEMVRIMSRQLDLAEKSKSAPQVINVQLPENRQVVGPTWEQFETLIDTINRVQQEVELRKTETGVDYLAART</sequence>
<name>A0A6C1TYY9_9CORY</name>
<protein>
    <submittedName>
        <fullName evidence="4">Phage tail tape measure protein</fullName>
    </submittedName>
</protein>
<dbReference type="PANTHER" id="PTHR37813:SF1">
    <property type="entry name" value="FELS-2 PROPHAGE PROTEIN"/>
    <property type="match status" value="1"/>
</dbReference>
<keyword evidence="2" id="KW-0175">Coiled coil</keyword>
<feature type="coiled-coil region" evidence="2">
    <location>
        <begin position="2356"/>
        <end position="2414"/>
    </location>
</feature>
<dbReference type="NCBIfam" id="TIGR01760">
    <property type="entry name" value="tape_meas_TP901"/>
    <property type="match status" value="1"/>
</dbReference>
<dbReference type="PANTHER" id="PTHR37813">
    <property type="entry name" value="FELS-2 PROPHAGE PROTEIN"/>
    <property type="match status" value="1"/>
</dbReference>
<gene>
    <name evidence="4" type="ORF">EKI59_02420</name>
</gene>
<proteinExistence type="predicted"/>
<organism evidence="4 5">
    <name type="scientific">Corynebacterium sanguinis</name>
    <dbReference type="NCBI Taxonomy" id="2594913"/>
    <lineage>
        <taxon>Bacteria</taxon>
        <taxon>Bacillati</taxon>
        <taxon>Actinomycetota</taxon>
        <taxon>Actinomycetes</taxon>
        <taxon>Mycobacteriales</taxon>
        <taxon>Corynebacteriaceae</taxon>
        <taxon>Corynebacterium</taxon>
    </lineage>
</organism>
<dbReference type="Pfam" id="PF10145">
    <property type="entry name" value="PhageMin_Tail"/>
    <property type="match status" value="1"/>
</dbReference>
<feature type="domain" description="Phage tail tape measure protein" evidence="3">
    <location>
        <begin position="81"/>
        <end position="283"/>
    </location>
</feature>
<feature type="coiled-coil region" evidence="2">
    <location>
        <begin position="1974"/>
        <end position="2008"/>
    </location>
</feature>
<evidence type="ECO:0000256" key="2">
    <source>
        <dbReference type="SAM" id="Coils"/>
    </source>
</evidence>
<evidence type="ECO:0000259" key="3">
    <source>
        <dbReference type="Pfam" id="PF10145"/>
    </source>
</evidence>
<evidence type="ECO:0000256" key="1">
    <source>
        <dbReference type="ARBA" id="ARBA00022612"/>
    </source>
</evidence>
<dbReference type="InterPro" id="IPR010090">
    <property type="entry name" value="Phage_tape_meas"/>
</dbReference>
<feature type="coiled-coil region" evidence="2">
    <location>
        <begin position="2049"/>
        <end position="2081"/>
    </location>
</feature>
<comment type="caution">
    <text evidence="4">The sequence shown here is derived from an EMBL/GenBank/DDBJ whole genome shotgun (WGS) entry which is preliminary data.</text>
</comment>
<dbReference type="EMBL" id="RXIR01000003">
    <property type="protein sequence ID" value="TVS29795.1"/>
    <property type="molecule type" value="Genomic_DNA"/>
</dbReference>
<accession>A0A6C1TYY9</accession>
<dbReference type="OrthoDB" id="4391734at2"/>
<evidence type="ECO:0000313" key="5">
    <source>
        <dbReference type="Proteomes" id="UP000336646"/>
    </source>
</evidence>
<reference evidence="4 5" key="1">
    <citation type="submission" date="2018-12" db="EMBL/GenBank/DDBJ databases">
        <title>Corynebacterium sanguinis sp. nov., a clinically-associated and environmental corynebacterium.</title>
        <authorList>
            <person name="Gonzales-Siles L."/>
            <person name="Jaen-Luchoro D."/>
            <person name="Cardew S."/>
            <person name="Inganas E."/>
            <person name="Ohlen M."/>
            <person name="Jensie-Markopolous S."/>
            <person name="Pinyeiro-Iglesias B."/>
            <person name="Molin K."/>
            <person name="Skovbjerg S."/>
            <person name="Svensson-Stadler L."/>
            <person name="Funke G."/>
            <person name="Moore E.R.B."/>
        </authorList>
    </citation>
    <scope>NUCLEOTIDE SEQUENCE [LARGE SCALE GENOMIC DNA]</scope>
    <source>
        <strain evidence="4 5">58734</strain>
    </source>
</reference>
<dbReference type="Proteomes" id="UP000336646">
    <property type="component" value="Unassembled WGS sequence"/>
</dbReference>